<gene>
    <name evidence="1" type="ORF">AXG93_2415s1010</name>
</gene>
<dbReference type="InterPro" id="IPR032675">
    <property type="entry name" value="LRR_dom_sf"/>
</dbReference>
<evidence type="ECO:0000313" key="1">
    <source>
        <dbReference type="EMBL" id="OAE24522.1"/>
    </source>
</evidence>
<dbReference type="PANTHER" id="PTHR47679:SF1">
    <property type="entry name" value="PROTEIN TORNADO 1"/>
    <property type="match status" value="1"/>
</dbReference>
<name>A0A176VW47_MARPO</name>
<organism evidence="1 2">
    <name type="scientific">Marchantia polymorpha subsp. ruderalis</name>
    <dbReference type="NCBI Taxonomy" id="1480154"/>
    <lineage>
        <taxon>Eukaryota</taxon>
        <taxon>Viridiplantae</taxon>
        <taxon>Streptophyta</taxon>
        <taxon>Embryophyta</taxon>
        <taxon>Marchantiophyta</taxon>
        <taxon>Marchantiopsida</taxon>
        <taxon>Marchantiidae</taxon>
        <taxon>Marchantiales</taxon>
        <taxon>Marchantiaceae</taxon>
        <taxon>Marchantia</taxon>
    </lineage>
</organism>
<dbReference type="SUPFAM" id="SSF52047">
    <property type="entry name" value="RNI-like"/>
    <property type="match status" value="1"/>
</dbReference>
<proteinExistence type="predicted"/>
<reference evidence="1" key="1">
    <citation type="submission" date="2016-03" db="EMBL/GenBank/DDBJ databases">
        <title>Mechanisms controlling the formation of the plant cell surface in tip-growing cells are functionally conserved among land plants.</title>
        <authorList>
            <person name="Honkanen S."/>
            <person name="Jones V.A."/>
            <person name="Morieri G."/>
            <person name="Champion C."/>
            <person name="Hetherington A.J."/>
            <person name="Kelly S."/>
            <person name="Saint-Marcoux D."/>
            <person name="Proust H."/>
            <person name="Prescott H."/>
            <person name="Dolan L."/>
        </authorList>
    </citation>
    <scope>NUCLEOTIDE SEQUENCE [LARGE SCALE GENOMIC DNA]</scope>
    <source>
        <tissue evidence="1">Whole gametophyte</tissue>
    </source>
</reference>
<dbReference type="Gene3D" id="3.80.10.10">
    <property type="entry name" value="Ribonuclease Inhibitor"/>
    <property type="match status" value="2"/>
</dbReference>
<dbReference type="AlphaFoldDB" id="A0A176VW47"/>
<protein>
    <submittedName>
        <fullName evidence="1">Uncharacterized protein</fullName>
    </submittedName>
</protein>
<accession>A0A176VW47</accession>
<comment type="caution">
    <text evidence="1">The sequence shown here is derived from an EMBL/GenBank/DDBJ whole genome shotgun (WGS) entry which is preliminary data.</text>
</comment>
<dbReference type="EMBL" id="LVLJ01002571">
    <property type="protein sequence ID" value="OAE24522.1"/>
    <property type="molecule type" value="Genomic_DNA"/>
</dbReference>
<sequence>MEERIESAGPSIESHGSELVSMVVRIDPMDPLRRLGYDSADEEPELSSAFQGMDSSDEEPEFPSAVQHLLRRLEGNGEPIKSFPGLWVPEFRDFFPKRASDLREIRGWRSKVRLRVLEAIGNCNTLQHLNVRKICGGNISRLTASEWEIVLRGFRYSTDSILVHTLKWNSDAEVENLCSQLGQLLNSSGVADLRIMYNRLSARCFLNLASGLRGNSESNLKSLTLSDACEDSSAVKHVAYMINSATRLEGLHLGIIDAMEEETVGILSQALIQSSSLKRLGLETVDWGAALSLKAFAGDDGNRSIETLRLKFLRKLGGCLRELLTSNTSLKELELDNSRMSREEWHQLGEVIRDNAIATNLLVTFDFDSVSKYWESVEALVCAASSDVKDPKLELQLNFAMSDDHDCMLSLNLLGRVLRGDIKSLKSFSLRWLNRTTSGSDQDRLESILPKNGQTGEASVLKRLVLDVKGKDLLKGVWKILRSCLRDNTSLTHLKLSSSKLDEEMFRDLMGLLQVNLTLEEINVDYSWPTYSHTSLQTDGKASQIQEALKQNKKRAVYMAVFREAKLTFGDAKAGRLFLCGSPRAGKLLRQFSVFFSMQDQIASNLDEDSSRQKLAW</sequence>
<evidence type="ECO:0000313" key="2">
    <source>
        <dbReference type="Proteomes" id="UP000077202"/>
    </source>
</evidence>
<keyword evidence="2" id="KW-1185">Reference proteome</keyword>
<dbReference type="PANTHER" id="PTHR47679">
    <property type="entry name" value="PROTEIN TORNADO 1"/>
    <property type="match status" value="1"/>
</dbReference>
<dbReference type="Proteomes" id="UP000077202">
    <property type="component" value="Unassembled WGS sequence"/>
</dbReference>